<reference evidence="1" key="1">
    <citation type="submission" date="2019-10" db="EMBL/GenBank/DDBJ databases">
        <authorList>
            <consortium name="DOE Joint Genome Institute"/>
            <person name="Kuo A."/>
            <person name="Miyauchi S."/>
            <person name="Kiss E."/>
            <person name="Drula E."/>
            <person name="Kohler A."/>
            <person name="Sanchez-Garcia M."/>
            <person name="Andreopoulos B."/>
            <person name="Barry K.W."/>
            <person name="Bonito G."/>
            <person name="Buee M."/>
            <person name="Carver A."/>
            <person name="Chen C."/>
            <person name="Cichocki N."/>
            <person name="Clum A."/>
            <person name="Culley D."/>
            <person name="Crous P.W."/>
            <person name="Fauchery L."/>
            <person name="Girlanda M."/>
            <person name="Hayes R."/>
            <person name="Keri Z."/>
            <person name="LaButti K."/>
            <person name="Lipzen A."/>
            <person name="Lombard V."/>
            <person name="Magnuson J."/>
            <person name="Maillard F."/>
            <person name="Morin E."/>
            <person name="Murat C."/>
            <person name="Nolan M."/>
            <person name="Ohm R."/>
            <person name="Pangilinan J."/>
            <person name="Pereira M."/>
            <person name="Perotto S."/>
            <person name="Peter M."/>
            <person name="Riley R."/>
            <person name="Sitrit Y."/>
            <person name="Stielow B."/>
            <person name="Szollosi G."/>
            <person name="Zifcakova L."/>
            <person name="Stursova M."/>
            <person name="Spatafora J.W."/>
            <person name="Tedersoo L."/>
            <person name="Vaario L.-M."/>
            <person name="Yamada A."/>
            <person name="Yan M."/>
            <person name="Wang P."/>
            <person name="Xu J."/>
            <person name="Bruns T."/>
            <person name="Baldrian P."/>
            <person name="Vilgalys R."/>
            <person name="Henrissat B."/>
            <person name="Grigoriev I.V."/>
            <person name="Hibbett D."/>
            <person name="Nagy L.G."/>
            <person name="Martin F.M."/>
        </authorList>
    </citation>
    <scope>NUCLEOTIDE SEQUENCE</scope>
    <source>
        <strain evidence="1">Prilba</strain>
    </source>
</reference>
<organism evidence="1 2">
    <name type="scientific">Russula ochroleuca</name>
    <dbReference type="NCBI Taxonomy" id="152965"/>
    <lineage>
        <taxon>Eukaryota</taxon>
        <taxon>Fungi</taxon>
        <taxon>Dikarya</taxon>
        <taxon>Basidiomycota</taxon>
        <taxon>Agaricomycotina</taxon>
        <taxon>Agaricomycetes</taxon>
        <taxon>Russulales</taxon>
        <taxon>Russulaceae</taxon>
        <taxon>Russula</taxon>
    </lineage>
</organism>
<dbReference type="AlphaFoldDB" id="A0A9P5TCH4"/>
<comment type="caution">
    <text evidence="1">The sequence shown here is derived from an EMBL/GenBank/DDBJ whole genome shotgun (WGS) entry which is preliminary data.</text>
</comment>
<proteinExistence type="predicted"/>
<keyword evidence="2" id="KW-1185">Reference proteome</keyword>
<dbReference type="Proteomes" id="UP000759537">
    <property type="component" value="Unassembled WGS sequence"/>
</dbReference>
<sequence length="211" mass="23989">MAMKYRHGDLHGPARIERGPVLKEDEEKPYWLKGGNRFDLRRLSQGREGCSRECSRRSTVESVRGWFCQLYGRYDPMAGFDGDIRRTLPFFPRREQGHVAGSCKVPYEVNVDMTTSAVQDASQIKGLSGSFGSLTCGRIHTPENRDVWLWLARLAMVFGFKTDENGATPSSPKEFVDNIESRIPTTTLEGYSYLRAAAHHVGAFIYINIYW</sequence>
<protein>
    <submittedName>
        <fullName evidence="1">Uncharacterized protein</fullName>
    </submittedName>
</protein>
<gene>
    <name evidence="1" type="ORF">DFH94DRAFT_815342</name>
</gene>
<name>A0A9P5TCH4_9AGAM</name>
<evidence type="ECO:0000313" key="2">
    <source>
        <dbReference type="Proteomes" id="UP000759537"/>
    </source>
</evidence>
<reference evidence="1" key="2">
    <citation type="journal article" date="2020" name="Nat. Commun.">
        <title>Large-scale genome sequencing of mycorrhizal fungi provides insights into the early evolution of symbiotic traits.</title>
        <authorList>
            <person name="Miyauchi S."/>
            <person name="Kiss E."/>
            <person name="Kuo A."/>
            <person name="Drula E."/>
            <person name="Kohler A."/>
            <person name="Sanchez-Garcia M."/>
            <person name="Morin E."/>
            <person name="Andreopoulos B."/>
            <person name="Barry K.W."/>
            <person name="Bonito G."/>
            <person name="Buee M."/>
            <person name="Carver A."/>
            <person name="Chen C."/>
            <person name="Cichocki N."/>
            <person name="Clum A."/>
            <person name="Culley D."/>
            <person name="Crous P.W."/>
            <person name="Fauchery L."/>
            <person name="Girlanda M."/>
            <person name="Hayes R.D."/>
            <person name="Keri Z."/>
            <person name="LaButti K."/>
            <person name="Lipzen A."/>
            <person name="Lombard V."/>
            <person name="Magnuson J."/>
            <person name="Maillard F."/>
            <person name="Murat C."/>
            <person name="Nolan M."/>
            <person name="Ohm R.A."/>
            <person name="Pangilinan J."/>
            <person name="Pereira M.F."/>
            <person name="Perotto S."/>
            <person name="Peter M."/>
            <person name="Pfister S."/>
            <person name="Riley R."/>
            <person name="Sitrit Y."/>
            <person name="Stielow J.B."/>
            <person name="Szollosi G."/>
            <person name="Zifcakova L."/>
            <person name="Stursova M."/>
            <person name="Spatafora J.W."/>
            <person name="Tedersoo L."/>
            <person name="Vaario L.M."/>
            <person name="Yamada A."/>
            <person name="Yan M."/>
            <person name="Wang P."/>
            <person name="Xu J."/>
            <person name="Bruns T."/>
            <person name="Baldrian P."/>
            <person name="Vilgalys R."/>
            <person name="Dunand C."/>
            <person name="Henrissat B."/>
            <person name="Grigoriev I.V."/>
            <person name="Hibbett D."/>
            <person name="Nagy L.G."/>
            <person name="Martin F.M."/>
        </authorList>
    </citation>
    <scope>NUCLEOTIDE SEQUENCE</scope>
    <source>
        <strain evidence="1">Prilba</strain>
    </source>
</reference>
<accession>A0A9P5TCH4</accession>
<evidence type="ECO:0000313" key="1">
    <source>
        <dbReference type="EMBL" id="KAF8485159.1"/>
    </source>
</evidence>
<dbReference type="EMBL" id="WHVB01000003">
    <property type="protein sequence ID" value="KAF8485159.1"/>
    <property type="molecule type" value="Genomic_DNA"/>
</dbReference>